<evidence type="ECO:0000256" key="4">
    <source>
        <dbReference type="ARBA" id="ARBA00022801"/>
    </source>
</evidence>
<evidence type="ECO:0000256" key="1">
    <source>
        <dbReference type="ARBA" id="ARBA00006040"/>
    </source>
</evidence>
<dbReference type="InterPro" id="IPR024079">
    <property type="entry name" value="MetalloPept_cat_dom_sf"/>
</dbReference>
<dbReference type="GO" id="GO:0006518">
    <property type="term" value="P:peptide metabolic process"/>
    <property type="evidence" value="ECO:0007669"/>
    <property type="project" value="TreeGrafter"/>
</dbReference>
<keyword evidence="6 9" id="KW-0482">Metalloprotease</keyword>
<feature type="domain" description="Oligopeptidase A N-terminal" evidence="11">
    <location>
        <begin position="70"/>
        <end position="191"/>
    </location>
</feature>
<dbReference type="InterPro" id="IPR045090">
    <property type="entry name" value="Pept_M3A_M3B"/>
</dbReference>
<evidence type="ECO:0000259" key="10">
    <source>
        <dbReference type="Pfam" id="PF01432"/>
    </source>
</evidence>
<dbReference type="GO" id="GO:0046872">
    <property type="term" value="F:metal ion binding"/>
    <property type="evidence" value="ECO:0007669"/>
    <property type="project" value="UniProtKB-UniRule"/>
</dbReference>
<reference evidence="12" key="1">
    <citation type="submission" date="2022-12" db="EMBL/GenBank/DDBJ databases">
        <authorList>
            <person name="Webb A."/>
        </authorList>
    </citation>
    <scope>NUCLEOTIDE SEQUENCE</scope>
    <source>
        <strain evidence="12">Hp1</strain>
    </source>
</reference>
<dbReference type="GO" id="GO:0004222">
    <property type="term" value="F:metalloendopeptidase activity"/>
    <property type="evidence" value="ECO:0007669"/>
    <property type="project" value="UniProtKB-EC"/>
</dbReference>
<evidence type="ECO:0000256" key="2">
    <source>
        <dbReference type="ARBA" id="ARBA00022670"/>
    </source>
</evidence>
<keyword evidence="5 9" id="KW-0862">Zinc</keyword>
<dbReference type="Gene3D" id="3.40.390.10">
    <property type="entry name" value="Collagenase (Catalytic Domain)"/>
    <property type="match status" value="1"/>
</dbReference>
<dbReference type="InterPro" id="IPR045666">
    <property type="entry name" value="OpdA_N"/>
</dbReference>
<evidence type="ECO:0000256" key="8">
    <source>
        <dbReference type="ARBA" id="ARBA00026100"/>
    </source>
</evidence>
<comment type="catalytic activity">
    <reaction evidence="7">
        <text>Hydrolysis of oligopeptides, with broad specificity. Gly or Ala commonly occur as P1 or P1' residues, but more distant residues are also important, as is shown by the fact that Z-Gly-Pro-Gly-|-Gly-Pro-Ala is cleaved, but not Z-(Gly)(5).</text>
        <dbReference type="EC" id="3.4.24.70"/>
    </reaction>
</comment>
<name>A0AAV0U7T2_HYABA</name>
<protein>
    <recommendedName>
        <fullName evidence="8">oligopeptidase A</fullName>
        <ecNumber evidence="8">3.4.24.70</ecNumber>
    </recommendedName>
</protein>
<dbReference type="Pfam" id="PF19310">
    <property type="entry name" value="TOP_N"/>
    <property type="match status" value="1"/>
</dbReference>
<accession>A0AAV0U7T2</accession>
<keyword evidence="13" id="KW-1185">Reference proteome</keyword>
<comment type="caution">
    <text evidence="12">The sequence shown here is derived from an EMBL/GenBank/DDBJ whole genome shotgun (WGS) entry which is preliminary data.</text>
</comment>
<evidence type="ECO:0000256" key="3">
    <source>
        <dbReference type="ARBA" id="ARBA00022723"/>
    </source>
</evidence>
<proteinExistence type="inferred from homology"/>
<evidence type="ECO:0000256" key="5">
    <source>
        <dbReference type="ARBA" id="ARBA00022833"/>
    </source>
</evidence>
<dbReference type="EC" id="3.4.24.70" evidence="8"/>
<dbReference type="GO" id="GO:0006508">
    <property type="term" value="P:proteolysis"/>
    <property type="evidence" value="ECO:0007669"/>
    <property type="project" value="UniProtKB-KW"/>
</dbReference>
<dbReference type="Pfam" id="PF01432">
    <property type="entry name" value="Peptidase_M3"/>
    <property type="match status" value="1"/>
</dbReference>
<dbReference type="Gene3D" id="1.10.1370.40">
    <property type="match status" value="1"/>
</dbReference>
<comment type="cofactor">
    <cofactor evidence="9">
        <name>Zn(2+)</name>
        <dbReference type="ChEBI" id="CHEBI:29105"/>
    </cofactor>
    <text evidence="9">Binds 1 zinc ion.</text>
</comment>
<dbReference type="AlphaFoldDB" id="A0AAV0U7T2"/>
<dbReference type="EMBL" id="CANTFL010001075">
    <property type="protein sequence ID" value="CAI5731004.1"/>
    <property type="molecule type" value="Genomic_DNA"/>
</dbReference>
<dbReference type="FunFam" id="3.40.390.10:FF:000009">
    <property type="entry name" value="Oligopeptidase A"/>
    <property type="match status" value="1"/>
</dbReference>
<evidence type="ECO:0000256" key="7">
    <source>
        <dbReference type="ARBA" id="ARBA00024603"/>
    </source>
</evidence>
<evidence type="ECO:0000313" key="13">
    <source>
        <dbReference type="Proteomes" id="UP001162031"/>
    </source>
</evidence>
<dbReference type="PANTHER" id="PTHR11804:SF83">
    <property type="entry name" value="LD37516P"/>
    <property type="match status" value="1"/>
</dbReference>
<dbReference type="GO" id="GO:0005829">
    <property type="term" value="C:cytosol"/>
    <property type="evidence" value="ECO:0007669"/>
    <property type="project" value="UniProtKB-ARBA"/>
</dbReference>
<keyword evidence="4 9" id="KW-0378">Hydrolase</keyword>
<dbReference type="InterPro" id="IPR034005">
    <property type="entry name" value="M3A_DCP"/>
</dbReference>
<dbReference type="SUPFAM" id="SSF55486">
    <property type="entry name" value="Metalloproteases ('zincins'), catalytic domain"/>
    <property type="match status" value="1"/>
</dbReference>
<dbReference type="PANTHER" id="PTHR11804">
    <property type="entry name" value="PROTEASE M3 THIMET OLIGOPEPTIDASE-RELATED"/>
    <property type="match status" value="1"/>
</dbReference>
<feature type="domain" description="Peptidase M3A/M3B catalytic" evidence="10">
    <location>
        <begin position="271"/>
        <end position="732"/>
    </location>
</feature>
<evidence type="ECO:0000259" key="11">
    <source>
        <dbReference type="Pfam" id="PF19310"/>
    </source>
</evidence>
<keyword evidence="3 9" id="KW-0479">Metal-binding</keyword>
<comment type="similarity">
    <text evidence="1 9">Belongs to the peptidase M3 family.</text>
</comment>
<keyword evidence="2 9" id="KW-0645">Protease</keyword>
<evidence type="ECO:0000256" key="9">
    <source>
        <dbReference type="RuleBase" id="RU003435"/>
    </source>
</evidence>
<organism evidence="12 13">
    <name type="scientific">Hyaloperonospora brassicae</name>
    <name type="common">Brassica downy mildew</name>
    <name type="synonym">Peronospora brassicae</name>
    <dbReference type="NCBI Taxonomy" id="162125"/>
    <lineage>
        <taxon>Eukaryota</taxon>
        <taxon>Sar</taxon>
        <taxon>Stramenopiles</taxon>
        <taxon>Oomycota</taxon>
        <taxon>Peronosporomycetes</taxon>
        <taxon>Peronosporales</taxon>
        <taxon>Peronosporaceae</taxon>
        <taxon>Hyaloperonospora</taxon>
    </lineage>
</organism>
<dbReference type="Gene3D" id="1.10.1370.10">
    <property type="entry name" value="Neurolysin, domain 3"/>
    <property type="match status" value="1"/>
</dbReference>
<dbReference type="CDD" id="cd06456">
    <property type="entry name" value="M3A_DCP"/>
    <property type="match status" value="1"/>
</dbReference>
<gene>
    <name evidence="12" type="ORF">HBR001_LOCUS5042</name>
</gene>
<dbReference type="Proteomes" id="UP001162031">
    <property type="component" value="Unassembled WGS sequence"/>
</dbReference>
<evidence type="ECO:0000313" key="12">
    <source>
        <dbReference type="EMBL" id="CAI5731004.1"/>
    </source>
</evidence>
<sequence length="736" mass="82941">MLLRCVRPLRTRATSHRRHLQPVRAHASDSNACSPNALEMCVRERQLPPFERLKLQEIEPAVKQAAAKYTQTLQELEKELAERIDRKNVQFGHVVDPLEVMGDALGRMWGVVGHLMSVRNSDELRAVHDELQELVIQTVTETSQSKTLYEAFVAVREGSEWSSLARAQQRVIELRLRSAVLSGVGLDGDEKETFNKLKLRAAELSTEFASNLLDATKAYALTLTNKDDLEGLPSSLLQMFAQRARDEGHLDATPENGPWRVTLDPPSYVQFMKYAAKRSLREQLYRASATRASGGSFDNEGIIVELLEIRQQIANLLGFSSFAEVSISKKMAPSVEEVEKMHHDLRNKCVDLAREEVEAVTEYAKQHGQTEPLEPWDLGYWSEQLKANKYLFTDEEIKPYFPLERVLDGLFALTSRLFGVTIEAADGQAEVWNPDVRFFNVRSAEGDKDVIAQFYLDPYSRPKEKNGGAWMNTCVDRSCVLGPKELNGKRIPVAYIICNQSPPVGETPSLMTFREVETIFHEFGHGLQHMLTRMEYGDVAGINGVEWDAVEIPSQMMENFCYDKDTIAAISGHYKTGEALPDDLFDKVKAARNFMMATGMLRQLGFGALDMYLHSHYSRLQEPLFAVQQRLLGDYAVLKPLEEDRFLCSFSHIFAGGYAAGYYSYKWAEVLSCDAYSAFEEAAKESPEAVTRVGHKFRDTILSSGGGEHAEQVFEAFRGRKPSITPLLAQYGLTDK</sequence>
<dbReference type="InterPro" id="IPR001567">
    <property type="entry name" value="Pept_M3A_M3B_dom"/>
</dbReference>
<dbReference type="InterPro" id="IPR024077">
    <property type="entry name" value="Neurolysin/TOP_dom2"/>
</dbReference>
<evidence type="ECO:0000256" key="6">
    <source>
        <dbReference type="ARBA" id="ARBA00023049"/>
    </source>
</evidence>